<evidence type="ECO:0000313" key="3">
    <source>
        <dbReference type="EMBL" id="OCG74844.1"/>
    </source>
</evidence>
<feature type="transmembrane region" description="Helical" evidence="2">
    <location>
        <begin position="147"/>
        <end position="165"/>
    </location>
</feature>
<evidence type="ECO:0000256" key="1">
    <source>
        <dbReference type="SAM" id="MobiDB-lite"/>
    </source>
</evidence>
<keyword evidence="2" id="KW-1133">Transmembrane helix</keyword>
<dbReference type="AlphaFoldDB" id="A0A1B9NE64"/>
<proteinExistence type="predicted"/>
<keyword evidence="4" id="KW-1185">Reference proteome</keyword>
<dbReference type="PANTHER" id="PTHR41282">
    <property type="entry name" value="CONSERVED TRANSMEMBRANE PROTEIN-RELATED"/>
    <property type="match status" value="1"/>
</dbReference>
<sequence>MASPGFNNPVFQEPQSRGGYGTSLQPPVQGVSGQQPPAGFVQGSQLGHMGVDAAAQARMEGAFAAPPAGSLDTGRMTVEDTVIKTLMLFGALLVFAVIGWVWTLGGTVSLMEVQQYPSMVPWLIGALGGFVLGLVNSFKKEPSPALIFAYAAFEGLFIGSISAFFEFQWQGIVVQATLATVSVIGVTLALFASGKIRASAKATKIFMIAMIGYLVFSLLNLVLMWTGVNDDPWGMRSATIMGIPLGLIIGVLVVIMAAYSLVLDFDMIQRGVRNGAPRKYGWSGAFGIMVTVVWLYVEILRIIAILRGND</sequence>
<feature type="transmembrane region" description="Helical" evidence="2">
    <location>
        <begin position="205"/>
        <end position="228"/>
    </location>
</feature>
<organism evidence="3 4">
    <name type="scientific">Microbacterium sediminis</name>
    <dbReference type="NCBI Taxonomy" id="904291"/>
    <lineage>
        <taxon>Bacteria</taxon>
        <taxon>Bacillati</taxon>
        <taxon>Actinomycetota</taxon>
        <taxon>Actinomycetes</taxon>
        <taxon>Micrococcales</taxon>
        <taxon>Microbacteriaceae</taxon>
        <taxon>Microbacterium</taxon>
    </lineage>
</organism>
<name>A0A1B9NE64_9MICO</name>
<dbReference type="Proteomes" id="UP000093355">
    <property type="component" value="Unassembled WGS sequence"/>
</dbReference>
<dbReference type="STRING" id="904291.A7J15_03275"/>
<evidence type="ECO:0000313" key="4">
    <source>
        <dbReference type="Proteomes" id="UP000093355"/>
    </source>
</evidence>
<feature type="transmembrane region" description="Helical" evidence="2">
    <location>
        <begin position="171"/>
        <end position="193"/>
    </location>
</feature>
<feature type="transmembrane region" description="Helical" evidence="2">
    <location>
        <begin position="116"/>
        <end position="135"/>
    </location>
</feature>
<comment type="caution">
    <text evidence="3">The sequence shown here is derived from an EMBL/GenBank/DDBJ whole genome shotgun (WGS) entry which is preliminary data.</text>
</comment>
<dbReference type="EMBL" id="LXMD01000021">
    <property type="protein sequence ID" value="OCG74844.1"/>
    <property type="molecule type" value="Genomic_DNA"/>
</dbReference>
<dbReference type="Pfam" id="PF12811">
    <property type="entry name" value="BaxI_1"/>
    <property type="match status" value="1"/>
</dbReference>
<feature type="transmembrane region" description="Helical" evidence="2">
    <location>
        <begin position="284"/>
        <end position="306"/>
    </location>
</feature>
<dbReference type="PANTHER" id="PTHR41282:SF1">
    <property type="entry name" value="CONSERVED TRANSMEMBRANE PROTEIN-RELATED"/>
    <property type="match status" value="1"/>
</dbReference>
<feature type="region of interest" description="Disordered" evidence="1">
    <location>
        <begin position="1"/>
        <end position="36"/>
    </location>
</feature>
<feature type="compositionally biased region" description="Polar residues" evidence="1">
    <location>
        <begin position="1"/>
        <end position="15"/>
    </location>
</feature>
<dbReference type="PIRSF" id="PIRSF009160">
    <property type="entry name" value="UCP009160"/>
    <property type="match status" value="1"/>
</dbReference>
<feature type="transmembrane region" description="Helical" evidence="2">
    <location>
        <begin position="240"/>
        <end position="263"/>
    </location>
</feature>
<accession>A0A1B9NE64</accession>
<reference evidence="3 4" key="1">
    <citation type="submission" date="2016-05" db="EMBL/GenBank/DDBJ databases">
        <authorList>
            <person name="Lavstsen T."/>
            <person name="Jespersen J.S."/>
        </authorList>
    </citation>
    <scope>NUCLEOTIDE SEQUENCE [LARGE SCALE GENOMIC DNA]</scope>
    <source>
        <strain evidence="3 4">YLB-01</strain>
    </source>
</reference>
<protein>
    <submittedName>
        <fullName evidence="3">Uncharacterized protein</fullName>
    </submittedName>
</protein>
<dbReference type="RefSeq" id="WP_067025286.1">
    <property type="nucleotide sequence ID" value="NZ_CP038256.1"/>
</dbReference>
<dbReference type="InterPro" id="IPR010539">
    <property type="entry name" value="BaxI_1-like"/>
</dbReference>
<dbReference type="OrthoDB" id="116480at2"/>
<gene>
    <name evidence="3" type="ORF">A7J15_03275</name>
</gene>
<feature type="compositionally biased region" description="Low complexity" evidence="1">
    <location>
        <begin position="25"/>
        <end position="36"/>
    </location>
</feature>
<keyword evidence="2" id="KW-0472">Membrane</keyword>
<keyword evidence="2" id="KW-0812">Transmembrane</keyword>
<feature type="transmembrane region" description="Helical" evidence="2">
    <location>
        <begin position="85"/>
        <end position="104"/>
    </location>
</feature>
<evidence type="ECO:0000256" key="2">
    <source>
        <dbReference type="SAM" id="Phobius"/>
    </source>
</evidence>